<dbReference type="OrthoDB" id="681012at2"/>
<accession>A0A1N6DKL9</accession>
<gene>
    <name evidence="2" type="ORF">SAMN04488055_0853</name>
</gene>
<feature type="region of interest" description="Disordered" evidence="1">
    <location>
        <begin position="240"/>
        <end position="277"/>
    </location>
</feature>
<dbReference type="RefSeq" id="WP_074238055.1">
    <property type="nucleotide sequence ID" value="NZ_FSRA01000001.1"/>
</dbReference>
<evidence type="ECO:0000256" key="1">
    <source>
        <dbReference type="SAM" id="MobiDB-lite"/>
    </source>
</evidence>
<protein>
    <submittedName>
        <fullName evidence="2">Uncharacterized protein</fullName>
    </submittedName>
</protein>
<dbReference type="AlphaFoldDB" id="A0A1N6DKL9"/>
<sequence>MALQQGPNYFIGKLGNQIGYKVGDQYFVRSMPEKVNRSKATKQAALDFGIASKTGRLVRHAILDELDIPPDGTVTNRLNKTLAPVIKLDHFSTRLEGFSFNTHTPLDKLLKKPPKLRKNANGTFLLQVPPQDIPQSRNTTHIEIKAIAVSINFSKNKYSRLKGETLLIDLQTPFTGAALNLPAPENDTTLYILQVRSLELVNRKYYDVQNRKYYAAEIIAVVPERILKPVGKNKVKNLKKLLPETPETNKTKTSSAKRTVKNKRTTKPGSKNAPPGR</sequence>
<organism evidence="2 3">
    <name type="scientific">Chitinophaga niabensis</name>
    <dbReference type="NCBI Taxonomy" id="536979"/>
    <lineage>
        <taxon>Bacteria</taxon>
        <taxon>Pseudomonadati</taxon>
        <taxon>Bacteroidota</taxon>
        <taxon>Chitinophagia</taxon>
        <taxon>Chitinophagales</taxon>
        <taxon>Chitinophagaceae</taxon>
        <taxon>Chitinophaga</taxon>
    </lineage>
</organism>
<evidence type="ECO:0000313" key="2">
    <source>
        <dbReference type="EMBL" id="SIN71318.1"/>
    </source>
</evidence>
<name>A0A1N6DKL9_9BACT</name>
<keyword evidence="3" id="KW-1185">Reference proteome</keyword>
<dbReference type="Proteomes" id="UP000185003">
    <property type="component" value="Unassembled WGS sequence"/>
</dbReference>
<proteinExistence type="predicted"/>
<dbReference type="STRING" id="536979.SAMN04488055_0853"/>
<reference evidence="2 3" key="1">
    <citation type="submission" date="2016-11" db="EMBL/GenBank/DDBJ databases">
        <authorList>
            <person name="Jaros S."/>
            <person name="Januszkiewicz K."/>
            <person name="Wedrychowicz H."/>
        </authorList>
    </citation>
    <scope>NUCLEOTIDE SEQUENCE [LARGE SCALE GENOMIC DNA]</scope>
    <source>
        <strain evidence="2 3">DSM 24787</strain>
    </source>
</reference>
<feature type="compositionally biased region" description="Polar residues" evidence="1">
    <location>
        <begin position="246"/>
        <end position="257"/>
    </location>
</feature>
<dbReference type="EMBL" id="FSRA01000001">
    <property type="protein sequence ID" value="SIN71318.1"/>
    <property type="molecule type" value="Genomic_DNA"/>
</dbReference>
<evidence type="ECO:0000313" key="3">
    <source>
        <dbReference type="Proteomes" id="UP000185003"/>
    </source>
</evidence>